<dbReference type="OrthoDB" id="2121326at2759"/>
<dbReference type="EMBL" id="JAGRRH010000022">
    <property type="protein sequence ID" value="KAG7345518.1"/>
    <property type="molecule type" value="Genomic_DNA"/>
</dbReference>
<dbReference type="AlphaFoldDB" id="A0A9K3KKQ3"/>
<keyword evidence="4" id="KW-1185">Reference proteome</keyword>
<name>A0A9K3KKQ3_9STRA</name>
<dbReference type="Pfam" id="PF00085">
    <property type="entry name" value="Thioredoxin"/>
    <property type="match status" value="1"/>
</dbReference>
<evidence type="ECO:0000256" key="1">
    <source>
        <dbReference type="ARBA" id="ARBA00023157"/>
    </source>
</evidence>
<dbReference type="Proteomes" id="UP000693970">
    <property type="component" value="Unassembled WGS sequence"/>
</dbReference>
<comment type="caution">
    <text evidence="3">The sequence shown here is derived from an EMBL/GenBank/DDBJ whole genome shotgun (WGS) entry which is preliminary data.</text>
</comment>
<evidence type="ECO:0000259" key="2">
    <source>
        <dbReference type="PROSITE" id="PS51352"/>
    </source>
</evidence>
<dbReference type="InterPro" id="IPR013766">
    <property type="entry name" value="Thioredoxin_domain"/>
</dbReference>
<dbReference type="CDD" id="cd02947">
    <property type="entry name" value="TRX_family"/>
    <property type="match status" value="1"/>
</dbReference>
<accession>A0A9K3KKQ3</accession>
<dbReference type="PROSITE" id="PS00194">
    <property type="entry name" value="THIOREDOXIN_1"/>
    <property type="match status" value="1"/>
</dbReference>
<gene>
    <name evidence="3" type="ORF">IV203_033049</name>
</gene>
<dbReference type="InterPro" id="IPR017937">
    <property type="entry name" value="Thioredoxin_CS"/>
</dbReference>
<proteinExistence type="predicted"/>
<protein>
    <submittedName>
        <fullName evidence="3">Thioredoxin</fullName>
    </submittedName>
</protein>
<organism evidence="3 4">
    <name type="scientific">Nitzschia inconspicua</name>
    <dbReference type="NCBI Taxonomy" id="303405"/>
    <lineage>
        <taxon>Eukaryota</taxon>
        <taxon>Sar</taxon>
        <taxon>Stramenopiles</taxon>
        <taxon>Ochrophyta</taxon>
        <taxon>Bacillariophyta</taxon>
        <taxon>Bacillariophyceae</taxon>
        <taxon>Bacillariophycidae</taxon>
        <taxon>Bacillariales</taxon>
        <taxon>Bacillariaceae</taxon>
        <taxon>Nitzschia</taxon>
    </lineage>
</organism>
<dbReference type="PANTHER" id="PTHR46115">
    <property type="entry name" value="THIOREDOXIN-LIKE PROTEIN 1"/>
    <property type="match status" value="1"/>
</dbReference>
<dbReference type="PROSITE" id="PS51352">
    <property type="entry name" value="THIOREDOXIN_2"/>
    <property type="match status" value="1"/>
</dbReference>
<evidence type="ECO:0000313" key="4">
    <source>
        <dbReference type="Proteomes" id="UP000693970"/>
    </source>
</evidence>
<keyword evidence="1" id="KW-1015">Disulfide bond</keyword>
<evidence type="ECO:0000313" key="3">
    <source>
        <dbReference type="EMBL" id="KAG7345518.1"/>
    </source>
</evidence>
<reference evidence="3" key="1">
    <citation type="journal article" date="2021" name="Sci. Rep.">
        <title>Diploid genomic architecture of Nitzschia inconspicua, an elite biomass production diatom.</title>
        <authorList>
            <person name="Oliver A."/>
            <person name="Podell S."/>
            <person name="Pinowska A."/>
            <person name="Traller J.C."/>
            <person name="Smith S.R."/>
            <person name="McClure R."/>
            <person name="Beliaev A."/>
            <person name="Bohutskyi P."/>
            <person name="Hill E.A."/>
            <person name="Rabines A."/>
            <person name="Zheng H."/>
            <person name="Allen L.Z."/>
            <person name="Kuo A."/>
            <person name="Grigoriev I.V."/>
            <person name="Allen A.E."/>
            <person name="Hazlebeck D."/>
            <person name="Allen E.E."/>
        </authorList>
    </citation>
    <scope>NUCLEOTIDE SEQUENCE</scope>
    <source>
        <strain evidence="3">Hildebrandi</strain>
    </source>
</reference>
<feature type="domain" description="Thioredoxin" evidence="2">
    <location>
        <begin position="29"/>
        <end position="162"/>
    </location>
</feature>
<reference evidence="3" key="2">
    <citation type="submission" date="2021-04" db="EMBL/GenBank/DDBJ databases">
        <authorList>
            <person name="Podell S."/>
        </authorList>
    </citation>
    <scope>NUCLEOTIDE SEQUENCE</scope>
    <source>
        <strain evidence="3">Hildebrandi</strain>
    </source>
</reference>
<sequence>MASYRLISSLASRTLLKSPRIFNNLCRSNSLPGGSNQFIFNGFNGTKSQNIRYMSSSVINLSDFEATEKFTQLNHKSVLYFTATWCPPCKAIKPVYEELSSKHSDIAFGKIDVDENSDAALEFNITSVPTFVFFDGEDIMQRFSGADRTMLEKLLQELEERK</sequence>